<dbReference type="Gene3D" id="2.40.50.140">
    <property type="entry name" value="Nucleic acid-binding proteins"/>
    <property type="match status" value="1"/>
</dbReference>
<evidence type="ECO:0000256" key="12">
    <source>
        <dbReference type="ARBA" id="ARBA00022917"/>
    </source>
</evidence>
<organism evidence="20 21">
    <name type="scientific">Parabacteroides goldsteinii CL02T12C30</name>
    <dbReference type="NCBI Taxonomy" id="999418"/>
    <lineage>
        <taxon>Bacteria</taxon>
        <taxon>Pseudomonadati</taxon>
        <taxon>Bacteroidota</taxon>
        <taxon>Bacteroidia</taxon>
        <taxon>Bacteroidales</taxon>
        <taxon>Tannerellaceae</taxon>
        <taxon>Parabacteroides</taxon>
    </lineage>
</organism>
<evidence type="ECO:0000256" key="5">
    <source>
        <dbReference type="ARBA" id="ARBA00022555"/>
    </source>
</evidence>
<keyword evidence="7 15" id="KW-0479">Metal-binding</keyword>
<comment type="similarity">
    <text evidence="2 15">Belongs to the phenylalanyl-tRNA synthetase beta subunit family. Type 1 subfamily.</text>
</comment>
<dbReference type="InterPro" id="IPR033714">
    <property type="entry name" value="tRNA_bind_bactPheRS"/>
</dbReference>
<dbReference type="Gene3D" id="3.50.40.10">
    <property type="entry name" value="Phenylalanyl-trna Synthetase, Chain B, domain 3"/>
    <property type="match status" value="1"/>
</dbReference>
<feature type="domain" description="TRNA-binding" evidence="17">
    <location>
        <begin position="42"/>
        <end position="154"/>
    </location>
</feature>
<evidence type="ECO:0000256" key="4">
    <source>
        <dbReference type="ARBA" id="ARBA00022490"/>
    </source>
</evidence>
<evidence type="ECO:0000259" key="17">
    <source>
        <dbReference type="PROSITE" id="PS50886"/>
    </source>
</evidence>
<comment type="catalytic activity">
    <reaction evidence="14 15">
        <text>tRNA(Phe) + L-phenylalanine + ATP = L-phenylalanyl-tRNA(Phe) + AMP + diphosphate + H(+)</text>
        <dbReference type="Rhea" id="RHEA:19413"/>
        <dbReference type="Rhea" id="RHEA-COMP:9668"/>
        <dbReference type="Rhea" id="RHEA-COMP:9699"/>
        <dbReference type="ChEBI" id="CHEBI:15378"/>
        <dbReference type="ChEBI" id="CHEBI:30616"/>
        <dbReference type="ChEBI" id="CHEBI:33019"/>
        <dbReference type="ChEBI" id="CHEBI:58095"/>
        <dbReference type="ChEBI" id="CHEBI:78442"/>
        <dbReference type="ChEBI" id="CHEBI:78531"/>
        <dbReference type="ChEBI" id="CHEBI:456215"/>
        <dbReference type="EC" id="6.1.1.20"/>
    </reaction>
</comment>
<keyword evidence="11 16" id="KW-0694">RNA-binding</keyword>
<evidence type="ECO:0000256" key="7">
    <source>
        <dbReference type="ARBA" id="ARBA00022723"/>
    </source>
</evidence>
<dbReference type="EMBL" id="AGZO01000013">
    <property type="protein sequence ID" value="EKN17589.1"/>
    <property type="molecule type" value="Genomic_DNA"/>
</dbReference>
<dbReference type="FunFam" id="3.30.70.380:FF:000001">
    <property type="entry name" value="Phenylalanine--tRNA ligase beta subunit"/>
    <property type="match status" value="1"/>
</dbReference>
<proteinExistence type="inferred from homology"/>
<dbReference type="Proteomes" id="UP000006330">
    <property type="component" value="Unassembled WGS sequence"/>
</dbReference>
<dbReference type="FunFam" id="3.50.40.10:FF:000001">
    <property type="entry name" value="Phenylalanine--tRNA ligase beta subunit"/>
    <property type="match status" value="1"/>
</dbReference>
<dbReference type="InterPro" id="IPR002547">
    <property type="entry name" value="tRNA-bd_dom"/>
</dbReference>
<dbReference type="Gene3D" id="3.30.930.10">
    <property type="entry name" value="Bira Bifunctional Protein, Domain 2"/>
    <property type="match status" value="1"/>
</dbReference>
<dbReference type="EC" id="6.1.1.20" evidence="15"/>
<dbReference type="Pfam" id="PF03147">
    <property type="entry name" value="FDX-ACB"/>
    <property type="match status" value="1"/>
</dbReference>
<evidence type="ECO:0000259" key="18">
    <source>
        <dbReference type="PROSITE" id="PS51447"/>
    </source>
</evidence>
<keyword evidence="4 15" id="KW-0963">Cytoplasm</keyword>
<dbReference type="GO" id="GO:0006432">
    <property type="term" value="P:phenylalanyl-tRNA aminoacylation"/>
    <property type="evidence" value="ECO:0007669"/>
    <property type="project" value="UniProtKB-UniRule"/>
</dbReference>
<dbReference type="PROSITE" id="PS51483">
    <property type="entry name" value="B5"/>
    <property type="match status" value="1"/>
</dbReference>
<dbReference type="PATRIC" id="fig|999418.3.peg.1528"/>
<dbReference type="InterPro" id="IPR004532">
    <property type="entry name" value="Phe-tRNA-ligase_IIc_bsu_bact"/>
</dbReference>
<evidence type="ECO:0000256" key="6">
    <source>
        <dbReference type="ARBA" id="ARBA00022598"/>
    </source>
</evidence>
<dbReference type="GO" id="GO:0000049">
    <property type="term" value="F:tRNA binding"/>
    <property type="evidence" value="ECO:0007669"/>
    <property type="project" value="UniProtKB-UniRule"/>
</dbReference>
<evidence type="ECO:0000256" key="2">
    <source>
        <dbReference type="ARBA" id="ARBA00008653"/>
    </source>
</evidence>
<evidence type="ECO:0000256" key="10">
    <source>
        <dbReference type="ARBA" id="ARBA00022842"/>
    </source>
</evidence>
<accession>K5ZP85</accession>
<dbReference type="InterPro" id="IPR009061">
    <property type="entry name" value="DNA-bd_dom_put_sf"/>
</dbReference>
<dbReference type="Gene3D" id="3.30.70.380">
    <property type="entry name" value="Ferrodoxin-fold anticodon-binding domain"/>
    <property type="match status" value="1"/>
</dbReference>
<dbReference type="SUPFAM" id="SSF56037">
    <property type="entry name" value="PheT/TilS domain"/>
    <property type="match status" value="1"/>
</dbReference>
<protein>
    <recommendedName>
        <fullName evidence="15">Phenylalanine--tRNA ligase beta subunit</fullName>
        <ecNumber evidence="15">6.1.1.20</ecNumber>
    </recommendedName>
    <alternativeName>
        <fullName evidence="15">Phenylalanyl-tRNA synthetase beta subunit</fullName>
        <shortName evidence="15">PheRS</shortName>
    </alternativeName>
</protein>
<keyword evidence="13 15" id="KW-0030">Aminoacyl-tRNA synthetase</keyword>
<dbReference type="SUPFAM" id="SSF50249">
    <property type="entry name" value="Nucleic acid-binding proteins"/>
    <property type="match status" value="1"/>
</dbReference>
<dbReference type="Pfam" id="PF03484">
    <property type="entry name" value="B5"/>
    <property type="match status" value="1"/>
</dbReference>
<dbReference type="HOGENOM" id="CLU_016891_0_0_10"/>
<dbReference type="InterPro" id="IPR005147">
    <property type="entry name" value="tRNA_synthase_B5-dom"/>
</dbReference>
<keyword evidence="12 15" id="KW-0648">Protein biosynthesis</keyword>
<dbReference type="RefSeq" id="WP_007652800.1">
    <property type="nucleotide sequence ID" value="NZ_JH976472.1"/>
</dbReference>
<dbReference type="OrthoDB" id="9805455at2"/>
<dbReference type="NCBIfam" id="TIGR00472">
    <property type="entry name" value="pheT_bact"/>
    <property type="match status" value="1"/>
</dbReference>
<feature type="binding site" evidence="15">
    <location>
        <position position="473"/>
    </location>
    <ligand>
        <name>Mg(2+)</name>
        <dbReference type="ChEBI" id="CHEBI:18420"/>
        <note>shared with alpha subunit</note>
    </ligand>
</feature>
<dbReference type="PROSITE" id="PS50886">
    <property type="entry name" value="TRBD"/>
    <property type="match status" value="1"/>
</dbReference>
<evidence type="ECO:0000256" key="11">
    <source>
        <dbReference type="ARBA" id="ARBA00022884"/>
    </source>
</evidence>
<dbReference type="SUPFAM" id="SSF55681">
    <property type="entry name" value="Class II aaRS and biotin synthetases"/>
    <property type="match status" value="1"/>
</dbReference>
<dbReference type="PANTHER" id="PTHR10947">
    <property type="entry name" value="PHENYLALANYL-TRNA SYNTHETASE BETA CHAIN AND LEUCINE-RICH REPEAT-CONTAINING PROTEIN 47"/>
    <property type="match status" value="1"/>
</dbReference>
<dbReference type="Pfam" id="PF17759">
    <property type="entry name" value="tRNA_synthFbeta"/>
    <property type="match status" value="1"/>
</dbReference>
<evidence type="ECO:0000313" key="20">
    <source>
        <dbReference type="EMBL" id="EKN17589.1"/>
    </source>
</evidence>
<dbReference type="GO" id="GO:0009328">
    <property type="term" value="C:phenylalanine-tRNA ligase complex"/>
    <property type="evidence" value="ECO:0007669"/>
    <property type="project" value="TreeGrafter"/>
</dbReference>
<dbReference type="GO" id="GO:0005524">
    <property type="term" value="F:ATP binding"/>
    <property type="evidence" value="ECO:0007669"/>
    <property type="project" value="UniProtKB-UniRule"/>
</dbReference>
<dbReference type="InterPro" id="IPR041616">
    <property type="entry name" value="PheRS_beta_core"/>
</dbReference>
<dbReference type="HAMAP" id="MF_00283">
    <property type="entry name" value="Phe_tRNA_synth_beta1"/>
    <property type="match status" value="1"/>
</dbReference>
<comment type="caution">
    <text evidence="20">The sequence shown here is derived from an EMBL/GenBank/DDBJ whole genome shotgun (WGS) entry which is preliminary data.</text>
</comment>
<dbReference type="Gene3D" id="3.30.56.10">
    <property type="match status" value="2"/>
</dbReference>
<dbReference type="InterPro" id="IPR045060">
    <property type="entry name" value="Phe-tRNA-ligase_IIc_bsu"/>
</dbReference>
<dbReference type="CDD" id="cd00769">
    <property type="entry name" value="PheRS_beta_core"/>
    <property type="match status" value="1"/>
</dbReference>
<feature type="domain" description="B5" evidence="19">
    <location>
        <begin position="413"/>
        <end position="489"/>
    </location>
</feature>
<dbReference type="InterPro" id="IPR045864">
    <property type="entry name" value="aa-tRNA-synth_II/BPL/LPL"/>
</dbReference>
<dbReference type="NCBIfam" id="NF045760">
    <property type="entry name" value="YtpR"/>
    <property type="match status" value="1"/>
</dbReference>
<dbReference type="Pfam" id="PF01588">
    <property type="entry name" value="tRNA_bind"/>
    <property type="match status" value="1"/>
</dbReference>
<dbReference type="SUPFAM" id="SSF54991">
    <property type="entry name" value="Anticodon-binding domain of PheRS"/>
    <property type="match status" value="1"/>
</dbReference>
<dbReference type="Pfam" id="PF03483">
    <property type="entry name" value="B3_4"/>
    <property type="match status" value="1"/>
</dbReference>
<dbReference type="InterPro" id="IPR036690">
    <property type="entry name" value="Fdx_antiC-bd_sf"/>
</dbReference>
<dbReference type="AlphaFoldDB" id="K5ZP85"/>
<dbReference type="SMART" id="SM00873">
    <property type="entry name" value="B3_4"/>
    <property type="match status" value="1"/>
</dbReference>
<feature type="domain" description="FDX-ACB" evidence="18">
    <location>
        <begin position="727"/>
        <end position="820"/>
    </location>
</feature>
<keyword evidence="10 15" id="KW-0460">Magnesium</keyword>
<evidence type="ECO:0000256" key="1">
    <source>
        <dbReference type="ARBA" id="ARBA00004496"/>
    </source>
</evidence>
<keyword evidence="8 15" id="KW-0547">Nucleotide-binding</keyword>
<keyword evidence="5 16" id="KW-0820">tRNA-binding</keyword>
<dbReference type="GO" id="GO:0000287">
    <property type="term" value="F:magnesium ion binding"/>
    <property type="evidence" value="ECO:0007669"/>
    <property type="project" value="UniProtKB-UniRule"/>
</dbReference>
<gene>
    <name evidence="15" type="primary">pheT</name>
    <name evidence="20" type="ORF">HMPREF1076_01499</name>
</gene>
<name>K5ZP85_9BACT</name>
<evidence type="ECO:0000256" key="9">
    <source>
        <dbReference type="ARBA" id="ARBA00022840"/>
    </source>
</evidence>
<dbReference type="InterPro" id="IPR005121">
    <property type="entry name" value="Fdx_antiC-bd"/>
</dbReference>
<comment type="subunit">
    <text evidence="3 15">Tetramer of two alpha and two beta subunits.</text>
</comment>
<evidence type="ECO:0000256" key="14">
    <source>
        <dbReference type="ARBA" id="ARBA00049255"/>
    </source>
</evidence>
<keyword evidence="6 15" id="KW-0436">Ligase</keyword>
<evidence type="ECO:0000313" key="21">
    <source>
        <dbReference type="Proteomes" id="UP000006330"/>
    </source>
</evidence>
<sequence length="820" mass="91284">MNISYNWLKEYLDFDLQPEEVSAALTSIGLETGGVEEVQTIKGGLEGLVIGEVLTCVEHPNSDHLHITTVNVGGEEPLQIVCGAPNVAAGQKVVVAVNGTKLYDGDEVFTIKRSKIRGVESNGMICAEDEIGIGTDHAGIIVLPADAVVGTPAKEYYNVKSDYVLEVDITPNRVDGTSHFGVARDLAAYLKQNGKPTELKRPSVDAFKIDDETPAIEVIVENTEACPRYSGVTIKGVTVKESPEWLKNRLNIIGLRPINNVVDVTNYVLHEMGQPLHSFDAGKVTGDKVIVKTMPEGTKFVTLDGVERTLTDRDLMICNTEEAMCIGGVFGGLDSGVTEQTTDVFLESACFHPTWIRKTARRFGLNTDASFRFERGLDANNTIYVLKRAALLIQEVAGGKITGSIQDVYPNPVQPYTVELTYNKINSLIGKDIPVETVKSILASLEMEIVSETTEGLTIHVPVYRIDVQRDVDVIEDILRIYGYNNIEFSDSVKSNLSYKTATDRSYDLQNLISEQLCGSGFNEIMNNSLTRSAYYDELTTYPVSHCVMLMNPLSADLNGMRQTLLFGGLESIEHNVKRKNGNIRFFEFGNCYDYNVEKKREDATLAEFSEDYRLGLWVCGDRVENSWAHADEKATVYELKAYVENILIRLGVNLKKVVFGNLSNDMYSTGVSITTTSGRELGTFGIVNRKICKAMDIDFEVYYAELSWTLLMKETKKNKVTFSEISKFPAVKRDLALLLDKSVQFAEIEKIAEESERKLLKEVSLFDVYEGKNLPDGKKSYAVSFYLQDETKTLNDKQIDAIMQKIRKNLESKLGASLR</sequence>
<evidence type="ECO:0000256" key="13">
    <source>
        <dbReference type="ARBA" id="ARBA00023146"/>
    </source>
</evidence>
<dbReference type="PANTHER" id="PTHR10947:SF0">
    <property type="entry name" value="PHENYLALANINE--TRNA LIGASE BETA SUBUNIT"/>
    <property type="match status" value="1"/>
</dbReference>
<feature type="binding site" evidence="15">
    <location>
        <position position="477"/>
    </location>
    <ligand>
        <name>Mg(2+)</name>
        <dbReference type="ChEBI" id="CHEBI:18420"/>
        <note>shared with alpha subunit</note>
    </ligand>
</feature>
<dbReference type="FunFam" id="2.40.50.140:FF:000045">
    <property type="entry name" value="Phenylalanine--tRNA ligase beta subunit"/>
    <property type="match status" value="1"/>
</dbReference>
<dbReference type="InterPro" id="IPR020825">
    <property type="entry name" value="Phe-tRNA_synthase-like_B3/B4"/>
</dbReference>
<evidence type="ECO:0000256" key="16">
    <source>
        <dbReference type="PROSITE-ProRule" id="PRU00209"/>
    </source>
</evidence>
<dbReference type="InterPro" id="IPR012340">
    <property type="entry name" value="NA-bd_OB-fold"/>
</dbReference>
<keyword evidence="9 15" id="KW-0067">ATP-binding</keyword>
<evidence type="ECO:0000256" key="15">
    <source>
        <dbReference type="HAMAP-Rule" id="MF_00283"/>
    </source>
</evidence>
<dbReference type="SUPFAM" id="SSF46955">
    <property type="entry name" value="Putative DNA-binding domain"/>
    <property type="match status" value="1"/>
</dbReference>
<evidence type="ECO:0000256" key="3">
    <source>
        <dbReference type="ARBA" id="ARBA00011209"/>
    </source>
</evidence>
<dbReference type="SMART" id="SM00896">
    <property type="entry name" value="FDX-ACB"/>
    <property type="match status" value="1"/>
</dbReference>
<dbReference type="GO" id="GO:0004826">
    <property type="term" value="F:phenylalanine-tRNA ligase activity"/>
    <property type="evidence" value="ECO:0007669"/>
    <property type="project" value="UniProtKB-UniRule"/>
</dbReference>
<evidence type="ECO:0000256" key="8">
    <source>
        <dbReference type="ARBA" id="ARBA00022741"/>
    </source>
</evidence>
<dbReference type="SMART" id="SM00874">
    <property type="entry name" value="B5"/>
    <property type="match status" value="1"/>
</dbReference>
<dbReference type="PROSITE" id="PS51447">
    <property type="entry name" value="FDX_ACB"/>
    <property type="match status" value="1"/>
</dbReference>
<reference evidence="20 21" key="1">
    <citation type="submission" date="2012-02" db="EMBL/GenBank/DDBJ databases">
        <title>The Genome Sequence of Parabacteroides goldsteinii CL02T12C30.</title>
        <authorList>
            <consortium name="The Broad Institute Genome Sequencing Platform"/>
            <person name="Earl A."/>
            <person name="Ward D."/>
            <person name="Feldgarden M."/>
            <person name="Gevers D."/>
            <person name="Zitomersky N.L."/>
            <person name="Coyne M.J."/>
            <person name="Comstock L.E."/>
            <person name="Young S.K."/>
            <person name="Zeng Q."/>
            <person name="Gargeya S."/>
            <person name="Fitzgerald M."/>
            <person name="Haas B."/>
            <person name="Abouelleil A."/>
            <person name="Alvarado L."/>
            <person name="Arachchi H.M."/>
            <person name="Berlin A."/>
            <person name="Chapman S.B."/>
            <person name="Gearin G."/>
            <person name="Goldberg J."/>
            <person name="Griggs A."/>
            <person name="Gujja S."/>
            <person name="Hansen M."/>
            <person name="Heiman D."/>
            <person name="Howarth C."/>
            <person name="Larimer J."/>
            <person name="Lui A."/>
            <person name="MacDonald P.J.P."/>
            <person name="McCowen C."/>
            <person name="Montmayeur A."/>
            <person name="Murphy C."/>
            <person name="Neiman D."/>
            <person name="Pearson M."/>
            <person name="Priest M."/>
            <person name="Roberts A."/>
            <person name="Saif S."/>
            <person name="Shea T."/>
            <person name="Sisk P."/>
            <person name="Stolte C."/>
            <person name="Sykes S."/>
            <person name="Wortman J."/>
            <person name="Nusbaum C."/>
            <person name="Birren B."/>
        </authorList>
    </citation>
    <scope>NUCLEOTIDE SEQUENCE [LARGE SCALE GENOMIC DNA]</scope>
    <source>
        <strain evidence="20 21">CL02T12C30</strain>
    </source>
</reference>
<dbReference type="InterPro" id="IPR005146">
    <property type="entry name" value="B3/B4_tRNA-bd"/>
</dbReference>
<feature type="binding site" evidence="15">
    <location>
        <position position="476"/>
    </location>
    <ligand>
        <name>Mg(2+)</name>
        <dbReference type="ChEBI" id="CHEBI:18420"/>
        <note>shared with alpha subunit</note>
    </ligand>
</feature>
<dbReference type="CDD" id="cd02796">
    <property type="entry name" value="tRNA_bind_bactPheRS"/>
    <property type="match status" value="1"/>
</dbReference>
<comment type="subcellular location">
    <subcellularLocation>
        <location evidence="1 15">Cytoplasm</location>
    </subcellularLocation>
</comment>
<comment type="cofactor">
    <cofactor evidence="15">
        <name>Mg(2+)</name>
        <dbReference type="ChEBI" id="CHEBI:18420"/>
    </cofactor>
    <text evidence="15">Binds 2 magnesium ions per tetramer.</text>
</comment>
<feature type="binding site" evidence="15">
    <location>
        <position position="467"/>
    </location>
    <ligand>
        <name>Mg(2+)</name>
        <dbReference type="ChEBI" id="CHEBI:18420"/>
        <note>shared with alpha subunit</note>
    </ligand>
</feature>
<evidence type="ECO:0000259" key="19">
    <source>
        <dbReference type="PROSITE" id="PS51483"/>
    </source>
</evidence>